<dbReference type="Proteomes" id="UP000002654">
    <property type="component" value="Chromosome"/>
</dbReference>
<proteinExistence type="predicted"/>
<dbReference type="PATRIC" id="fig|768679.9.peg.284"/>
<dbReference type="PANTHER" id="PTHR36215:SF1">
    <property type="entry name" value="BLL4998 PROTEIN"/>
    <property type="match status" value="1"/>
</dbReference>
<dbReference type="PANTHER" id="PTHR36215">
    <property type="entry name" value="BLL4998 PROTEIN"/>
    <property type="match status" value="1"/>
</dbReference>
<dbReference type="eggNOG" id="arCOG01009">
    <property type="taxonomic scope" value="Archaea"/>
</dbReference>
<evidence type="ECO:0000313" key="2">
    <source>
        <dbReference type="EMBL" id="CCC80944.1"/>
    </source>
</evidence>
<evidence type="ECO:0000313" key="3">
    <source>
        <dbReference type="Proteomes" id="UP000002654"/>
    </source>
</evidence>
<feature type="domain" description="Ribbon-helix-helix protein CopG" evidence="1">
    <location>
        <begin position="7"/>
        <end position="45"/>
    </location>
</feature>
<dbReference type="InterPro" id="IPR013321">
    <property type="entry name" value="Arc_rbn_hlx_hlx"/>
</dbReference>
<dbReference type="SUPFAM" id="SSF47598">
    <property type="entry name" value="Ribbon-helix-helix"/>
    <property type="match status" value="1"/>
</dbReference>
<dbReference type="RefSeq" id="WP_014126201.1">
    <property type="nucleotide sequence ID" value="NC_016070.1"/>
</dbReference>
<dbReference type="GO" id="GO:0006355">
    <property type="term" value="P:regulation of DNA-templated transcription"/>
    <property type="evidence" value="ECO:0007669"/>
    <property type="project" value="InterPro"/>
</dbReference>
<dbReference type="PaxDb" id="768679-TTX_0268"/>
<dbReference type="CDD" id="cd22231">
    <property type="entry name" value="RHH_NikR_HicB-like"/>
    <property type="match status" value="1"/>
</dbReference>
<sequence>MDEMALVTFRITAKMLEDLDALVKDGLYQNRSEAIRAAIKLLLEKHGYVGGAT</sequence>
<accession>G4RN00</accession>
<keyword evidence="3" id="KW-1185">Reference proteome</keyword>
<dbReference type="Pfam" id="PF01402">
    <property type="entry name" value="RHH_1"/>
    <property type="match status" value="1"/>
</dbReference>
<dbReference type="STRING" id="768679.TTX_0268"/>
<evidence type="ECO:0000259" key="1">
    <source>
        <dbReference type="Pfam" id="PF01402"/>
    </source>
</evidence>
<dbReference type="InterPro" id="IPR002145">
    <property type="entry name" value="CopG"/>
</dbReference>
<dbReference type="KEGG" id="ttn:TTX_0268"/>
<dbReference type="HOGENOM" id="CLU_202919_1_0_2"/>
<dbReference type="InterPro" id="IPR010985">
    <property type="entry name" value="Ribbon_hlx_hlx"/>
</dbReference>
<dbReference type="GeneID" id="11263277"/>
<dbReference type="AlphaFoldDB" id="G4RN00"/>
<dbReference type="EMBL" id="FN869859">
    <property type="protein sequence ID" value="CCC80944.1"/>
    <property type="molecule type" value="Genomic_DNA"/>
</dbReference>
<protein>
    <recommendedName>
        <fullName evidence="1">Ribbon-helix-helix protein CopG domain-containing protein</fullName>
    </recommendedName>
</protein>
<gene>
    <name evidence="2" type="ordered locus">TTX_0268</name>
</gene>
<organism evidence="2 3">
    <name type="scientific">Thermoproteus tenax (strain ATCC 35583 / DSM 2078 / JCM 9277 / NBRC 100435 / Kra 1)</name>
    <dbReference type="NCBI Taxonomy" id="768679"/>
    <lineage>
        <taxon>Archaea</taxon>
        <taxon>Thermoproteota</taxon>
        <taxon>Thermoprotei</taxon>
        <taxon>Thermoproteales</taxon>
        <taxon>Thermoproteaceae</taxon>
        <taxon>Thermoproteus</taxon>
    </lineage>
</organism>
<dbReference type="Gene3D" id="1.10.1220.10">
    <property type="entry name" value="Met repressor-like"/>
    <property type="match status" value="1"/>
</dbReference>
<name>G4RN00_THETK</name>
<reference evidence="2 3" key="1">
    <citation type="journal article" date="2011" name="PLoS ONE">
        <title>The complete genome sequence of Thermoproteus tenax: a physiologically versatile member of the Crenarchaeota.</title>
        <authorList>
            <person name="Siebers B."/>
            <person name="Zaparty M."/>
            <person name="Raddatz G."/>
            <person name="Tjaden B."/>
            <person name="Albers S.V."/>
            <person name="Bell S.D."/>
            <person name="Blombach F."/>
            <person name="Kletzin A."/>
            <person name="Kyrpides N."/>
            <person name="Lanz C."/>
            <person name="Plagens A."/>
            <person name="Rampp M."/>
            <person name="Rosinus A."/>
            <person name="von Jan M."/>
            <person name="Makarova K.S."/>
            <person name="Klenk H.P."/>
            <person name="Schuster S.C."/>
            <person name="Hensel R."/>
        </authorList>
    </citation>
    <scope>NUCLEOTIDE SEQUENCE [LARGE SCALE GENOMIC DNA]</scope>
    <source>
        <strain evidence="3">ATCC 35583 / DSM 2078 / JCM 9277 / NBRC 100435 / Kra 1</strain>
    </source>
</reference>